<dbReference type="PROSITE" id="PS50102">
    <property type="entry name" value="RRM"/>
    <property type="match status" value="1"/>
</dbReference>
<feature type="compositionally biased region" description="Basic and acidic residues" evidence="3">
    <location>
        <begin position="240"/>
        <end position="257"/>
    </location>
</feature>
<feature type="domain" description="RRM" evidence="4">
    <location>
        <begin position="428"/>
        <end position="504"/>
    </location>
</feature>
<dbReference type="InterPro" id="IPR000504">
    <property type="entry name" value="RRM_dom"/>
</dbReference>
<keyword evidence="1 2" id="KW-0694">RNA-binding</keyword>
<evidence type="ECO:0000313" key="6">
    <source>
        <dbReference type="Proteomes" id="UP000694888"/>
    </source>
</evidence>
<dbReference type="InterPro" id="IPR041966">
    <property type="entry name" value="LOTUS-like"/>
</dbReference>
<dbReference type="PROSITE" id="PS51644">
    <property type="entry name" value="HTH_OST"/>
    <property type="match status" value="1"/>
</dbReference>
<dbReference type="Pfam" id="PF12872">
    <property type="entry name" value="OST-HTH"/>
    <property type="match status" value="1"/>
</dbReference>
<evidence type="ECO:0000259" key="4">
    <source>
        <dbReference type="PROSITE" id="PS50102"/>
    </source>
</evidence>
<protein>
    <submittedName>
        <fullName evidence="7">Uncharacterized protein LOC101850625</fullName>
    </submittedName>
</protein>
<accession>A0ABM0JE65</accession>
<dbReference type="Pfam" id="PF00076">
    <property type="entry name" value="RRM_1"/>
    <property type="match status" value="1"/>
</dbReference>
<keyword evidence="6" id="KW-1185">Reference proteome</keyword>
<dbReference type="PANTHER" id="PTHR48025:SF1">
    <property type="entry name" value="RRM DOMAIN-CONTAINING PROTEIN"/>
    <property type="match status" value="1"/>
</dbReference>
<dbReference type="InterPro" id="IPR050502">
    <property type="entry name" value="Euk_RNA-bind_prot"/>
</dbReference>
<dbReference type="Gene3D" id="3.30.70.330">
    <property type="match status" value="2"/>
</dbReference>
<name>A0ABM0JE65_APLCA</name>
<evidence type="ECO:0000313" key="7">
    <source>
        <dbReference type="RefSeq" id="XP_005091642.2"/>
    </source>
</evidence>
<evidence type="ECO:0000256" key="3">
    <source>
        <dbReference type="SAM" id="MobiDB-lite"/>
    </source>
</evidence>
<dbReference type="PANTHER" id="PTHR48025">
    <property type="entry name" value="OS02G0815200 PROTEIN"/>
    <property type="match status" value="1"/>
</dbReference>
<dbReference type="Proteomes" id="UP000694888">
    <property type="component" value="Unplaced"/>
</dbReference>
<dbReference type="RefSeq" id="XP_005091642.2">
    <property type="nucleotide sequence ID" value="XM_005091585.3"/>
</dbReference>
<organism evidence="6 7">
    <name type="scientific">Aplysia californica</name>
    <name type="common">California sea hare</name>
    <dbReference type="NCBI Taxonomy" id="6500"/>
    <lineage>
        <taxon>Eukaryota</taxon>
        <taxon>Metazoa</taxon>
        <taxon>Spiralia</taxon>
        <taxon>Lophotrochozoa</taxon>
        <taxon>Mollusca</taxon>
        <taxon>Gastropoda</taxon>
        <taxon>Heterobranchia</taxon>
        <taxon>Euthyneura</taxon>
        <taxon>Tectipleura</taxon>
        <taxon>Aplysiida</taxon>
        <taxon>Aplysioidea</taxon>
        <taxon>Aplysiidae</taxon>
        <taxon>Aplysia</taxon>
    </lineage>
</organism>
<dbReference type="InterPro" id="IPR035979">
    <property type="entry name" value="RBD_domain_sf"/>
</dbReference>
<dbReference type="Gene3D" id="3.30.420.610">
    <property type="entry name" value="LOTUS domain-like"/>
    <property type="match status" value="1"/>
</dbReference>
<feature type="compositionally biased region" description="Basic and acidic residues" evidence="3">
    <location>
        <begin position="196"/>
        <end position="209"/>
    </location>
</feature>
<gene>
    <name evidence="7" type="primary">LOC101850625</name>
</gene>
<dbReference type="SMART" id="SM00360">
    <property type="entry name" value="RRM"/>
    <property type="match status" value="2"/>
</dbReference>
<dbReference type="GeneID" id="101850625"/>
<evidence type="ECO:0000259" key="5">
    <source>
        <dbReference type="PROSITE" id="PS51644"/>
    </source>
</evidence>
<dbReference type="SUPFAM" id="SSF54928">
    <property type="entry name" value="RNA-binding domain, RBD"/>
    <property type="match status" value="3"/>
</dbReference>
<feature type="region of interest" description="Disordered" evidence="3">
    <location>
        <begin position="194"/>
        <end position="293"/>
    </location>
</feature>
<dbReference type="InterPro" id="IPR012677">
    <property type="entry name" value="Nucleotide-bd_a/b_plait_sf"/>
</dbReference>
<evidence type="ECO:0000256" key="2">
    <source>
        <dbReference type="PROSITE-ProRule" id="PRU00176"/>
    </source>
</evidence>
<reference evidence="7" key="1">
    <citation type="submission" date="2025-08" db="UniProtKB">
        <authorList>
            <consortium name="RefSeq"/>
        </authorList>
    </citation>
    <scope>IDENTIFICATION</scope>
</reference>
<feature type="compositionally biased region" description="Basic and acidic residues" evidence="3">
    <location>
        <begin position="276"/>
        <end position="285"/>
    </location>
</feature>
<dbReference type="CDD" id="cd00590">
    <property type="entry name" value="RRM_SF"/>
    <property type="match status" value="1"/>
</dbReference>
<sequence length="519" mass="57957">MMIPEEVKKNVRAVLLSRTGGVPLNQFLYDYQKLLCEPLMFKPLGFSSLHKFMEAIPDVARIVNPNDSGAKLFGVGEPDSYMPLSARKAQGTLPRNYHQNLKKREESESNDVDDNTDFTLEPDLRGFYSVCLPTELSPSADDKAVIREVFEQVGEVKLIHITSNWVFVRYASLAEAKSCVDTFKDEYDVRLAQNKKKAESSKEKPEKNGKPWVSSKGGNKKGPRRNRGEFTEAEDESDYEPVKVDRVKNGRRAKENGKAGLAKKNAGDVSMVNGHKSVDRREQNHDSAAVVSGSSEEHLDLFVGRIEHEEEFRKMVERYDPVSVCVRCYGRKIFAFVTVKNRAEGDRMIQEQNGKMQTNVELYVGYNKTRDDNASVKSDGAESTILSKKAKVNKAAKGARTECGFSNMPALEPVGSYSGRAMEFDLDCCVFVGFFPPNTLVSSLRELFETYGIVDICMVNNGSGPGCTKAYVYLETVYDVVKAVKELNGNNGLGLPIKVDVPFENTVVRRILEKVLGRS</sequence>
<proteinExistence type="predicted"/>
<evidence type="ECO:0000256" key="1">
    <source>
        <dbReference type="ARBA" id="ARBA00022884"/>
    </source>
</evidence>
<dbReference type="InterPro" id="IPR025605">
    <property type="entry name" value="OST-HTH/LOTUS_dom"/>
</dbReference>
<feature type="domain" description="HTH OST-type" evidence="5">
    <location>
        <begin position="3"/>
        <end position="76"/>
    </location>
</feature>